<evidence type="ECO:0000313" key="3">
    <source>
        <dbReference type="Proteomes" id="UP000251800"/>
    </source>
</evidence>
<dbReference type="SUPFAM" id="SSF53474">
    <property type="entry name" value="alpha/beta-Hydrolases"/>
    <property type="match status" value="1"/>
</dbReference>
<dbReference type="Proteomes" id="UP000251800">
    <property type="component" value="Unassembled WGS sequence"/>
</dbReference>
<organism evidence="2 3">
    <name type="scientific">Abyssibacter profundi</name>
    <dbReference type="NCBI Taxonomy" id="2182787"/>
    <lineage>
        <taxon>Bacteria</taxon>
        <taxon>Pseudomonadati</taxon>
        <taxon>Pseudomonadota</taxon>
        <taxon>Gammaproteobacteria</taxon>
        <taxon>Chromatiales</taxon>
        <taxon>Oceanococcaceae</taxon>
        <taxon>Abyssibacter</taxon>
    </lineage>
</organism>
<dbReference type="PANTHER" id="PTHR13617:SF14">
    <property type="entry name" value="PROTEIN ABHD18"/>
    <property type="match status" value="1"/>
</dbReference>
<dbReference type="Gene3D" id="3.40.50.1820">
    <property type="entry name" value="alpha/beta hydrolase"/>
    <property type="match status" value="1"/>
</dbReference>
<feature type="transmembrane region" description="Helical" evidence="1">
    <location>
        <begin position="12"/>
        <end position="32"/>
    </location>
</feature>
<protein>
    <submittedName>
        <fullName evidence="2">Uncharacterized protein</fullName>
    </submittedName>
</protein>
<dbReference type="InterPro" id="IPR029058">
    <property type="entry name" value="AB_hydrolase_fold"/>
</dbReference>
<reference evidence="2 3" key="1">
    <citation type="submission" date="2018-05" db="EMBL/GenBank/DDBJ databases">
        <title>Abyssibacter profundi OUC007T gen. nov., sp. nov, a marine bacterium isolated from seawater of the Mariana Trench.</title>
        <authorList>
            <person name="Zhou S."/>
        </authorList>
    </citation>
    <scope>NUCLEOTIDE SEQUENCE [LARGE SCALE GENOMIC DNA]</scope>
    <source>
        <strain evidence="2 3">OUC007</strain>
    </source>
</reference>
<feature type="transmembrane region" description="Helical" evidence="1">
    <location>
        <begin position="38"/>
        <end position="57"/>
    </location>
</feature>
<dbReference type="AlphaFoldDB" id="A0A363UPK0"/>
<sequence>MDTVLIHRARQWRAIPAILAALIWLVLSLQAALWGAVLLVPVALLLVTGSTSAWLHAGDSRPHQLMAIGSVLGVVLLPFAGWALGWWAWLLAGLAVGILLSSGWLATVEQLRPAGVPNPPASIALSAKVALDNALLGYFVGTAQIPGPGNAHRIAREMIDADALMRARGWITNPAQFHRAPPLPSDVSSRQRRVMGQSFVHLRWTSGFQPHAGLPAAARYMAHDGPRHMHAWMLQHDDGPRPWLIAIHGYRMGVPGIDLSLFSPRWLHERLGLNVLLPVLPLHGPRRIGRRSGDGYLGGEFLDLVHAQTQALHDLRASVHWLKQVQQAERIAVLGYSLGGYNASLLATYEAELDCVIAGIPLADAADVLWRHFPVLPRRSIEALGVTEAMMRGVMHPLSPLARPSMIRSDRCAVFGAVADQLVPPAQVQRLAAHWGLDAPTWYRGSHLSVRREALARYAVERALLAAGMVDREDTAPRPLIG</sequence>
<name>A0A363UPK0_9GAMM</name>
<dbReference type="PANTHER" id="PTHR13617">
    <property type="entry name" value="PROTEIN ABHD18"/>
    <property type="match status" value="1"/>
</dbReference>
<keyword evidence="1" id="KW-1133">Transmembrane helix</keyword>
<feature type="transmembrane region" description="Helical" evidence="1">
    <location>
        <begin position="64"/>
        <end position="80"/>
    </location>
</feature>
<dbReference type="OrthoDB" id="5416778at2"/>
<dbReference type="RefSeq" id="WP_109718903.1">
    <property type="nucleotide sequence ID" value="NZ_QEQK01000002.1"/>
</dbReference>
<gene>
    <name evidence="2" type="ORF">DEH80_02595</name>
</gene>
<keyword evidence="1" id="KW-0472">Membrane</keyword>
<evidence type="ECO:0000256" key="1">
    <source>
        <dbReference type="SAM" id="Phobius"/>
    </source>
</evidence>
<keyword evidence="1" id="KW-0812">Transmembrane</keyword>
<dbReference type="EMBL" id="QEQK01000002">
    <property type="protein sequence ID" value="PWN57400.1"/>
    <property type="molecule type" value="Genomic_DNA"/>
</dbReference>
<comment type="caution">
    <text evidence="2">The sequence shown here is derived from an EMBL/GenBank/DDBJ whole genome shotgun (WGS) entry which is preliminary data.</text>
</comment>
<proteinExistence type="predicted"/>
<evidence type="ECO:0000313" key="2">
    <source>
        <dbReference type="EMBL" id="PWN57400.1"/>
    </source>
</evidence>
<keyword evidence="3" id="KW-1185">Reference proteome</keyword>
<accession>A0A363UPK0</accession>